<keyword evidence="2 3" id="KW-0238">DNA-binding</keyword>
<dbReference type="Gene3D" id="1.10.357.10">
    <property type="entry name" value="Tetracycline Repressor, domain 2"/>
    <property type="match status" value="1"/>
</dbReference>
<evidence type="ECO:0000259" key="4">
    <source>
        <dbReference type="PROSITE" id="PS50977"/>
    </source>
</evidence>
<dbReference type="PANTHER" id="PTHR43479:SF11">
    <property type="entry name" value="ACREF_ENVCD OPERON REPRESSOR-RELATED"/>
    <property type="match status" value="1"/>
</dbReference>
<dbReference type="AlphaFoldDB" id="A0A5J5H899"/>
<feature type="DNA-binding region" description="H-T-H motif" evidence="3">
    <location>
        <begin position="29"/>
        <end position="48"/>
    </location>
</feature>
<proteinExistence type="predicted"/>
<feature type="domain" description="HTH tetR-type" evidence="4">
    <location>
        <begin position="6"/>
        <end position="66"/>
    </location>
</feature>
<keyword evidence="1" id="KW-0678">Repressor</keyword>
<dbReference type="Pfam" id="PF00440">
    <property type="entry name" value="TetR_N"/>
    <property type="match status" value="1"/>
</dbReference>
<dbReference type="RefSeq" id="WP_150441970.1">
    <property type="nucleotide sequence ID" value="NZ_VYKL01000037.1"/>
</dbReference>
<dbReference type="OrthoDB" id="153047at2"/>
<keyword evidence="6" id="KW-1185">Reference proteome</keyword>
<evidence type="ECO:0000313" key="5">
    <source>
        <dbReference type="EMBL" id="KAA9016955.1"/>
    </source>
</evidence>
<evidence type="ECO:0000256" key="2">
    <source>
        <dbReference type="ARBA" id="ARBA00023125"/>
    </source>
</evidence>
<dbReference type="SUPFAM" id="SSF46689">
    <property type="entry name" value="Homeodomain-like"/>
    <property type="match status" value="1"/>
</dbReference>
<dbReference type="InterPro" id="IPR050624">
    <property type="entry name" value="HTH-type_Tx_Regulator"/>
</dbReference>
<dbReference type="InterPro" id="IPR001647">
    <property type="entry name" value="HTH_TetR"/>
</dbReference>
<dbReference type="PANTHER" id="PTHR43479">
    <property type="entry name" value="ACREF/ENVCD OPERON REPRESSOR-RELATED"/>
    <property type="match status" value="1"/>
</dbReference>
<reference evidence="5 6" key="1">
    <citation type="submission" date="2019-09" db="EMBL/GenBank/DDBJ databases">
        <title>Whole genome sequences of isolates from the Mars Exploration Rovers.</title>
        <authorList>
            <person name="Seuylemezian A."/>
            <person name="Vaishampayan P."/>
        </authorList>
    </citation>
    <scope>NUCLEOTIDE SEQUENCE [LARGE SCALE GENOMIC DNA]</scope>
    <source>
        <strain evidence="5 6">MER_TA_151</strain>
    </source>
</reference>
<dbReference type="Proteomes" id="UP000326671">
    <property type="component" value="Unassembled WGS sequence"/>
</dbReference>
<accession>A0A5J5H899</accession>
<evidence type="ECO:0000313" key="6">
    <source>
        <dbReference type="Proteomes" id="UP000326671"/>
    </source>
</evidence>
<evidence type="ECO:0000256" key="1">
    <source>
        <dbReference type="ARBA" id="ARBA00022491"/>
    </source>
</evidence>
<sequence length="191" mass="22261">MARERKFSKEELFHETKELLLLHGYEGFSFSVLADHLHVSRGTIYKYYDNKEELVTSLMIHEMNQFLSDLKEIEQYPGFDAQFDFLLEVILKKREIHRFIGINAQIPIGTNESVKKNKEVLDKLHLDMYGYLQNFIQLGKKESKLKPHLANGLMLGFIFQSVAIPNHFGIPHAEWIQSIKEIISHGMLVSK</sequence>
<dbReference type="PRINTS" id="PR00455">
    <property type="entry name" value="HTHTETR"/>
</dbReference>
<evidence type="ECO:0000256" key="3">
    <source>
        <dbReference type="PROSITE-ProRule" id="PRU00335"/>
    </source>
</evidence>
<comment type="caution">
    <text evidence="5">The sequence shown here is derived from an EMBL/GenBank/DDBJ whole genome shotgun (WGS) entry which is preliminary data.</text>
</comment>
<dbReference type="EMBL" id="VYKL01000037">
    <property type="protein sequence ID" value="KAA9016955.1"/>
    <property type="molecule type" value="Genomic_DNA"/>
</dbReference>
<organism evidence="5 6">
    <name type="scientific">Niallia endozanthoxylica</name>
    <dbReference type="NCBI Taxonomy" id="2036016"/>
    <lineage>
        <taxon>Bacteria</taxon>
        <taxon>Bacillati</taxon>
        <taxon>Bacillota</taxon>
        <taxon>Bacilli</taxon>
        <taxon>Bacillales</taxon>
        <taxon>Bacillaceae</taxon>
        <taxon>Niallia</taxon>
    </lineage>
</organism>
<name>A0A5J5H899_9BACI</name>
<dbReference type="PROSITE" id="PS50977">
    <property type="entry name" value="HTH_TETR_2"/>
    <property type="match status" value="1"/>
</dbReference>
<dbReference type="InterPro" id="IPR009057">
    <property type="entry name" value="Homeodomain-like_sf"/>
</dbReference>
<protein>
    <submittedName>
        <fullName evidence="5">TetR/AcrR family transcriptional regulator</fullName>
    </submittedName>
</protein>
<dbReference type="GO" id="GO:0003677">
    <property type="term" value="F:DNA binding"/>
    <property type="evidence" value="ECO:0007669"/>
    <property type="project" value="UniProtKB-UniRule"/>
</dbReference>
<gene>
    <name evidence="5" type="ORF">F4V44_21025</name>
</gene>